<dbReference type="GO" id="GO:0006950">
    <property type="term" value="P:response to stress"/>
    <property type="evidence" value="ECO:0007669"/>
    <property type="project" value="TreeGrafter"/>
</dbReference>
<comment type="caution">
    <text evidence="5">The sequence shown here is derived from an EMBL/GenBank/DDBJ whole genome shotgun (WGS) entry which is preliminary data.</text>
</comment>
<protein>
    <submittedName>
        <fullName evidence="5">MarR family transcriptional regulator</fullName>
    </submittedName>
</protein>
<dbReference type="InterPro" id="IPR000835">
    <property type="entry name" value="HTH_MarR-typ"/>
</dbReference>
<dbReference type="InterPro" id="IPR036390">
    <property type="entry name" value="WH_DNA-bd_sf"/>
</dbReference>
<dbReference type="PANTHER" id="PTHR33164">
    <property type="entry name" value="TRANSCRIPTIONAL REGULATOR, MARR FAMILY"/>
    <property type="match status" value="1"/>
</dbReference>
<dbReference type="PANTHER" id="PTHR33164:SF99">
    <property type="entry name" value="MARR FAMILY REGULATORY PROTEIN"/>
    <property type="match status" value="1"/>
</dbReference>
<feature type="domain" description="HTH marR-type" evidence="4">
    <location>
        <begin position="12"/>
        <end position="145"/>
    </location>
</feature>
<gene>
    <name evidence="5" type="ORF">ISU07_01815</name>
</gene>
<organism evidence="5 6">
    <name type="scientific">Nocardioides islandensis</name>
    <dbReference type="NCBI Taxonomy" id="433663"/>
    <lineage>
        <taxon>Bacteria</taxon>
        <taxon>Bacillati</taxon>
        <taxon>Actinomycetota</taxon>
        <taxon>Actinomycetes</taxon>
        <taxon>Propionibacteriales</taxon>
        <taxon>Nocardioidaceae</taxon>
        <taxon>Nocardioides</taxon>
    </lineage>
</organism>
<dbReference type="InterPro" id="IPR039422">
    <property type="entry name" value="MarR/SlyA-like"/>
</dbReference>
<dbReference type="PROSITE" id="PS50995">
    <property type="entry name" value="HTH_MARR_2"/>
    <property type="match status" value="1"/>
</dbReference>
<dbReference type="EMBL" id="JADKPN010000001">
    <property type="protein sequence ID" value="MBF4761850.1"/>
    <property type="molecule type" value="Genomic_DNA"/>
</dbReference>
<dbReference type="SUPFAM" id="SSF46785">
    <property type="entry name" value="Winged helix' DNA-binding domain"/>
    <property type="match status" value="1"/>
</dbReference>
<keyword evidence="1" id="KW-0805">Transcription regulation</keyword>
<sequence length="147" mass="16137">MSTPSRRLREPEVNTTYLLGRAHKLLNQRIQEAVAAAGHPIRPAHSAVFVNIDRAGSRLTQLAERAAMSPQAMGELVDDLVRRGYLERVPDPADRRAKLIVLTDLGYDALQAAFDTILDIEAELVAELGAGGLATMQRALRRLAEED</sequence>
<evidence type="ECO:0000313" key="6">
    <source>
        <dbReference type="Proteomes" id="UP000640489"/>
    </source>
</evidence>
<dbReference type="PRINTS" id="PR00598">
    <property type="entry name" value="HTHMARR"/>
</dbReference>
<dbReference type="InterPro" id="IPR023187">
    <property type="entry name" value="Tscrpt_reg_MarR-type_CS"/>
</dbReference>
<evidence type="ECO:0000313" key="5">
    <source>
        <dbReference type="EMBL" id="MBF4761850.1"/>
    </source>
</evidence>
<dbReference type="Gene3D" id="1.10.10.10">
    <property type="entry name" value="Winged helix-like DNA-binding domain superfamily/Winged helix DNA-binding domain"/>
    <property type="match status" value="1"/>
</dbReference>
<accession>A0A930YIL7</accession>
<keyword evidence="6" id="KW-1185">Reference proteome</keyword>
<keyword evidence="3" id="KW-0804">Transcription</keyword>
<evidence type="ECO:0000256" key="3">
    <source>
        <dbReference type="ARBA" id="ARBA00023163"/>
    </source>
</evidence>
<dbReference type="AlphaFoldDB" id="A0A930YIL7"/>
<dbReference type="GO" id="GO:0003677">
    <property type="term" value="F:DNA binding"/>
    <property type="evidence" value="ECO:0007669"/>
    <property type="project" value="UniProtKB-KW"/>
</dbReference>
<evidence type="ECO:0000256" key="1">
    <source>
        <dbReference type="ARBA" id="ARBA00023015"/>
    </source>
</evidence>
<dbReference type="InterPro" id="IPR036388">
    <property type="entry name" value="WH-like_DNA-bd_sf"/>
</dbReference>
<reference evidence="5" key="1">
    <citation type="submission" date="2020-11" db="EMBL/GenBank/DDBJ databases">
        <title>Nocardioides sp. nov., isolated from Soil of Cynanchum wilfordii Hemsley rhizosphere.</title>
        <authorList>
            <person name="Lee J.-S."/>
            <person name="Suh M.K."/>
            <person name="Kim J.-S."/>
        </authorList>
    </citation>
    <scope>NUCLEOTIDE SEQUENCE</scope>
    <source>
        <strain evidence="5">KCTC 19275</strain>
    </source>
</reference>
<dbReference type="SMART" id="SM00347">
    <property type="entry name" value="HTH_MARR"/>
    <property type="match status" value="1"/>
</dbReference>
<proteinExistence type="predicted"/>
<keyword evidence="2" id="KW-0238">DNA-binding</keyword>
<dbReference type="RefSeq" id="WP_194705034.1">
    <property type="nucleotide sequence ID" value="NZ_JADKPN010000001.1"/>
</dbReference>
<name>A0A930YIL7_9ACTN</name>
<evidence type="ECO:0000259" key="4">
    <source>
        <dbReference type="PROSITE" id="PS50995"/>
    </source>
</evidence>
<dbReference type="Pfam" id="PF12802">
    <property type="entry name" value="MarR_2"/>
    <property type="match status" value="1"/>
</dbReference>
<evidence type="ECO:0000256" key="2">
    <source>
        <dbReference type="ARBA" id="ARBA00023125"/>
    </source>
</evidence>
<dbReference type="PROSITE" id="PS01117">
    <property type="entry name" value="HTH_MARR_1"/>
    <property type="match status" value="1"/>
</dbReference>
<dbReference type="Proteomes" id="UP000640489">
    <property type="component" value="Unassembled WGS sequence"/>
</dbReference>
<dbReference type="GO" id="GO:0003700">
    <property type="term" value="F:DNA-binding transcription factor activity"/>
    <property type="evidence" value="ECO:0007669"/>
    <property type="project" value="InterPro"/>
</dbReference>